<dbReference type="NCBIfam" id="TIGR01643">
    <property type="entry name" value="YD_repeat_2x"/>
    <property type="match status" value="1"/>
</dbReference>
<name>A0A1H7UGA6_9SPHI</name>
<dbReference type="RefSeq" id="WP_143053999.1">
    <property type="nucleotide sequence ID" value="NZ_FNZR01000015.1"/>
</dbReference>
<sequence>MKTQLLLCCLLMLSPAARVFSQNNLFSGVDLGKKVSTSPEAAMLGKFGDIPIGHYTGTADISIPLYTIEEEGITIPVVLRYHSSGINVEEQASNVGLGWSLEPGGAVIQSVLGVADNMDNLVTYDAAGYQFLKNNIISTGYQSSRPAIGDKVLCPTFSVTGDSYQTFQRALAGHGQPDIYYYTLPGGSSGKFYIHPETAQVVLIDKKEELQITGNSMQWTITNIHGQRFVFQAKETVTATGQVNAGNTWKLSKIILTNGREIDFEYQDGSYTSETFSQTYHSAFHEKFATPGEQFVQPYVSYNAHTIKMLHRITATNVVINFIQDSREDISGTVRRVKSVDVVSRYNNEKIKTFNLLQDYFPYSTVGGHRGQPASGLAQAQRDLYGKRLRLTGVKEIGYANGIAVSTKPPYSFTYNTTLLPLKSSFAKDFWGYFNGKENPALIPDLSFFYYSGYYGQDLPFSLLSNYNGGNRTPEPDKMVAGLLTKVVYPTGGFTEFTYEPHDYTNFNYPDPDKISSANVLIMAEDQNMPYNTKSVAFTLPKTLTVKLRVYLSNGNPQYNLPDTMFYRLLNAQAKLQKIKNGQVTDVTPPISMVTQDKPAYLNNAGISWQRDIQITYDSQASYNLIVELPDLIGPQNDWNKGASIRATIEYMDTGSMFKYSIGGGVRVSAIRNFDQAGSLSSHKELRYKAADGLVSSGLLMSPIHHLNGKGMYFEKVEQVSPGHYTTFVDFRKIWYLSSESYVPLSSSASGSAVGYSRVEEIERAGTANIGKRILLFHNQAARWATEVPEDPDLMNGLLREEILENAAGTPVKRTLYGYENKWSSLFTGVKTFKSFMVLDGECNASWLIGPVERSQLFRVAYYPIKSGWYLNTTRVETDYLDGQPLASTVQYAYNTKGQLIQQQAVDSREISRKSVFVYPQDATTNNQYANLLKGKSMYGSLLTRTDLVDGNEVSRLNIKYKNNGQLVVRDRVEYIRDGVVEKQVVFNKYDAANNATEIDEDGNLTAYILDFNNSMVIAEAANANLNDIAFGDFESAGKGNWTYSGATVSDVSSPRGIRVYNLKNGAISKSGLTSGRQYVLTYWSKGSSQPMITGGTAVPALSGPIRTINEWTLHRRVFSGTASLSIGGSGDIFIDGVLLHPAGAGVKTYTYDTFLRLGAGTDMAGNTVYYRYDGYGNLSSVVDLQGNVVTDYKYNYRP</sequence>
<feature type="signal peptide" evidence="1">
    <location>
        <begin position="1"/>
        <end position="19"/>
    </location>
</feature>
<dbReference type="OrthoDB" id="903892at2"/>
<dbReference type="EMBL" id="FNZR01000015">
    <property type="protein sequence ID" value="SEL95277.1"/>
    <property type="molecule type" value="Genomic_DNA"/>
</dbReference>
<feature type="chain" id="PRO_5011697473" evidence="1">
    <location>
        <begin position="20"/>
        <end position="1199"/>
    </location>
</feature>
<dbReference type="InterPro" id="IPR006530">
    <property type="entry name" value="YD"/>
</dbReference>
<dbReference type="Gene3D" id="2.180.10.10">
    <property type="entry name" value="RHS repeat-associated core"/>
    <property type="match status" value="1"/>
</dbReference>
<evidence type="ECO:0000313" key="3">
    <source>
        <dbReference type="Proteomes" id="UP000198916"/>
    </source>
</evidence>
<evidence type="ECO:0000313" key="2">
    <source>
        <dbReference type="EMBL" id="SEL95277.1"/>
    </source>
</evidence>
<accession>A0A1H7UGA6</accession>
<reference evidence="3" key="1">
    <citation type="submission" date="2016-10" db="EMBL/GenBank/DDBJ databases">
        <authorList>
            <person name="Varghese N."/>
            <person name="Submissions S."/>
        </authorList>
    </citation>
    <scope>NUCLEOTIDE SEQUENCE [LARGE SCALE GENOMIC DNA]</scope>
    <source>
        <strain evidence="3">Jip14</strain>
    </source>
</reference>
<gene>
    <name evidence="2" type="ORF">SAMN05421740_11519</name>
</gene>
<keyword evidence="3" id="KW-1185">Reference proteome</keyword>
<dbReference type="Proteomes" id="UP000198916">
    <property type="component" value="Unassembled WGS sequence"/>
</dbReference>
<protein>
    <submittedName>
        <fullName evidence="2">YD repeat-containing protein</fullName>
    </submittedName>
</protein>
<proteinExistence type="predicted"/>
<organism evidence="2 3">
    <name type="scientific">Parapedobacter koreensis</name>
    <dbReference type="NCBI Taxonomy" id="332977"/>
    <lineage>
        <taxon>Bacteria</taxon>
        <taxon>Pseudomonadati</taxon>
        <taxon>Bacteroidota</taxon>
        <taxon>Sphingobacteriia</taxon>
        <taxon>Sphingobacteriales</taxon>
        <taxon>Sphingobacteriaceae</taxon>
        <taxon>Parapedobacter</taxon>
    </lineage>
</organism>
<keyword evidence="1" id="KW-0732">Signal</keyword>
<evidence type="ECO:0000256" key="1">
    <source>
        <dbReference type="SAM" id="SignalP"/>
    </source>
</evidence>
<dbReference type="AlphaFoldDB" id="A0A1H7UGA6"/>
<dbReference type="STRING" id="332977.SAMN05421740_11519"/>